<sequence>MNAKRGQWQQAYHAGRRHDCASCVAKIETALQRMPGVSDFQLNFAAEKLELTLSSDSATRKSVLAQT</sequence>
<dbReference type="CDD" id="cd00371">
    <property type="entry name" value="HMA"/>
    <property type="match status" value="1"/>
</dbReference>
<dbReference type="InterPro" id="IPR036163">
    <property type="entry name" value="HMA_dom_sf"/>
</dbReference>
<dbReference type="InterPro" id="IPR006121">
    <property type="entry name" value="HMA_dom"/>
</dbReference>
<feature type="domain" description="HMA" evidence="1">
    <location>
        <begin position="8"/>
        <end position="67"/>
    </location>
</feature>
<dbReference type="SUPFAM" id="SSF55008">
    <property type="entry name" value="HMA, heavy metal-associated domain"/>
    <property type="match status" value="1"/>
</dbReference>
<reference evidence="2 3" key="1">
    <citation type="submission" date="2020-12" db="EMBL/GenBank/DDBJ databases">
        <authorList>
            <person name="Lu T."/>
            <person name="Wang Q."/>
            <person name="Han X."/>
        </authorList>
    </citation>
    <scope>NUCLEOTIDE SEQUENCE [LARGE SCALE GENOMIC DNA]</scope>
    <source>
        <strain evidence="2 3">WQ 585</strain>
    </source>
</reference>
<name>A0ABS1EA11_9BURK</name>
<evidence type="ECO:0000259" key="1">
    <source>
        <dbReference type="PROSITE" id="PS50846"/>
    </source>
</evidence>
<keyword evidence="3" id="KW-1185">Reference proteome</keyword>
<proteinExistence type="predicted"/>
<accession>A0ABS1EA11</accession>
<protein>
    <submittedName>
        <fullName evidence="2">Cation transporter</fullName>
    </submittedName>
</protein>
<evidence type="ECO:0000313" key="2">
    <source>
        <dbReference type="EMBL" id="MBK1779720.1"/>
    </source>
</evidence>
<evidence type="ECO:0000313" key="3">
    <source>
        <dbReference type="Proteomes" id="UP000635316"/>
    </source>
</evidence>
<gene>
    <name evidence="2" type="ORF">JHL22_00655</name>
</gene>
<dbReference type="Proteomes" id="UP000635316">
    <property type="component" value="Unassembled WGS sequence"/>
</dbReference>
<dbReference type="Gene3D" id="3.30.70.100">
    <property type="match status" value="1"/>
</dbReference>
<organism evidence="2 3">
    <name type="scientific">Advenella mandrilli</name>
    <dbReference type="NCBI Taxonomy" id="2800330"/>
    <lineage>
        <taxon>Bacteria</taxon>
        <taxon>Pseudomonadati</taxon>
        <taxon>Pseudomonadota</taxon>
        <taxon>Betaproteobacteria</taxon>
        <taxon>Burkholderiales</taxon>
        <taxon>Alcaligenaceae</taxon>
    </lineage>
</organism>
<comment type="caution">
    <text evidence="2">The sequence shown here is derived from an EMBL/GenBank/DDBJ whole genome shotgun (WGS) entry which is preliminary data.</text>
</comment>
<dbReference type="EMBL" id="JAENGP010000001">
    <property type="protein sequence ID" value="MBK1779720.1"/>
    <property type="molecule type" value="Genomic_DNA"/>
</dbReference>
<dbReference type="Pfam" id="PF00403">
    <property type="entry name" value="HMA"/>
    <property type="match status" value="1"/>
</dbReference>
<dbReference type="PROSITE" id="PS50846">
    <property type="entry name" value="HMA_2"/>
    <property type="match status" value="1"/>
</dbReference>